<dbReference type="Pfam" id="PF00196">
    <property type="entry name" value="GerE"/>
    <property type="match status" value="1"/>
</dbReference>
<dbReference type="PROSITE" id="PS50043">
    <property type="entry name" value="HTH_LUXR_2"/>
    <property type="match status" value="1"/>
</dbReference>
<dbReference type="SUPFAM" id="SSF46894">
    <property type="entry name" value="C-terminal effector domain of the bipartite response regulators"/>
    <property type="match status" value="1"/>
</dbReference>
<gene>
    <name evidence="8" type="ORF">KIH74_01450</name>
</gene>
<feature type="domain" description="HTH luxR-type" evidence="6">
    <location>
        <begin position="147"/>
        <end position="217"/>
    </location>
</feature>
<dbReference type="PROSITE" id="PS00622">
    <property type="entry name" value="HTH_LUXR_1"/>
    <property type="match status" value="1"/>
</dbReference>
<evidence type="ECO:0000256" key="5">
    <source>
        <dbReference type="PROSITE-ProRule" id="PRU00169"/>
    </source>
</evidence>
<dbReference type="EMBL" id="JAHBAY010000001">
    <property type="protein sequence ID" value="MBT0767569.1"/>
    <property type="molecule type" value="Genomic_DNA"/>
</dbReference>
<dbReference type="SMART" id="SM00448">
    <property type="entry name" value="REC"/>
    <property type="match status" value="1"/>
</dbReference>
<dbReference type="InterPro" id="IPR016032">
    <property type="entry name" value="Sig_transdc_resp-reg_C-effctor"/>
</dbReference>
<evidence type="ECO:0000259" key="7">
    <source>
        <dbReference type="PROSITE" id="PS50110"/>
    </source>
</evidence>
<dbReference type="Pfam" id="PF00072">
    <property type="entry name" value="Response_reg"/>
    <property type="match status" value="1"/>
</dbReference>
<feature type="domain" description="Response regulatory" evidence="7">
    <location>
        <begin position="2"/>
        <end position="125"/>
    </location>
</feature>
<dbReference type="PRINTS" id="PR00038">
    <property type="entry name" value="HTHLUXR"/>
</dbReference>
<evidence type="ECO:0000256" key="3">
    <source>
        <dbReference type="ARBA" id="ARBA00023125"/>
    </source>
</evidence>
<dbReference type="InterPro" id="IPR039420">
    <property type="entry name" value="WalR-like"/>
</dbReference>
<reference evidence="8 9" key="1">
    <citation type="submission" date="2021-05" db="EMBL/GenBank/DDBJ databases">
        <title>Kineosporia and Streptomyces sp. nov. two new marine actinobacteria isolated from Coral.</title>
        <authorList>
            <person name="Buangrab K."/>
            <person name="Sutthacheep M."/>
            <person name="Yeemin T."/>
            <person name="Harunari E."/>
            <person name="Igarashi Y."/>
            <person name="Kanchanasin P."/>
            <person name="Tanasupawat S."/>
            <person name="Phongsopitanun W."/>
        </authorList>
    </citation>
    <scope>NUCLEOTIDE SEQUENCE [LARGE SCALE GENOMIC DNA]</scope>
    <source>
        <strain evidence="8 9">J2-2</strain>
    </source>
</reference>
<protein>
    <submittedName>
        <fullName evidence="8">Response regulator transcription factor</fullName>
    </submittedName>
</protein>
<evidence type="ECO:0000313" key="9">
    <source>
        <dbReference type="Proteomes" id="UP001197247"/>
    </source>
</evidence>
<evidence type="ECO:0000256" key="2">
    <source>
        <dbReference type="ARBA" id="ARBA00023015"/>
    </source>
</evidence>
<feature type="modified residue" description="4-aspartylphosphate" evidence="5">
    <location>
        <position position="55"/>
    </location>
</feature>
<dbReference type="CDD" id="cd06170">
    <property type="entry name" value="LuxR_C_like"/>
    <property type="match status" value="1"/>
</dbReference>
<evidence type="ECO:0000256" key="1">
    <source>
        <dbReference type="ARBA" id="ARBA00022553"/>
    </source>
</evidence>
<organism evidence="8 9">
    <name type="scientific">Kineosporia corallincola</name>
    <dbReference type="NCBI Taxonomy" id="2835133"/>
    <lineage>
        <taxon>Bacteria</taxon>
        <taxon>Bacillati</taxon>
        <taxon>Actinomycetota</taxon>
        <taxon>Actinomycetes</taxon>
        <taxon>Kineosporiales</taxon>
        <taxon>Kineosporiaceae</taxon>
        <taxon>Kineosporia</taxon>
    </lineage>
</organism>
<keyword evidence="4" id="KW-0804">Transcription</keyword>
<keyword evidence="2" id="KW-0805">Transcription regulation</keyword>
<keyword evidence="9" id="KW-1185">Reference proteome</keyword>
<dbReference type="PANTHER" id="PTHR43214:SF24">
    <property type="entry name" value="TRANSCRIPTIONAL REGULATORY PROTEIN NARL-RELATED"/>
    <property type="match status" value="1"/>
</dbReference>
<dbReference type="Proteomes" id="UP001197247">
    <property type="component" value="Unassembled WGS sequence"/>
</dbReference>
<dbReference type="InterPro" id="IPR001789">
    <property type="entry name" value="Sig_transdc_resp-reg_receiver"/>
</dbReference>
<sequence>MRVAIADDSTLFRGGLRLLLGQVGVEVCLEAGNADDLISGLAGLPGPRPEVVILDIRMPPTYTREGLTAAARIRESDPATGVLILSTYAETTYAAELFANGSVGRGYMLKDRVDDVGTLHDALVRLAAGESLVDATLVDSLIGHSRRQDALAALTVRERQVLRQMAEGRSNAGVAAVLNLSHKTVENYAASIFGKLDIPAGSDDNRRVLAVLSWLRAGTTSS</sequence>
<accession>A0ABS5T915</accession>
<evidence type="ECO:0000256" key="4">
    <source>
        <dbReference type="ARBA" id="ARBA00023163"/>
    </source>
</evidence>
<dbReference type="InterPro" id="IPR011006">
    <property type="entry name" value="CheY-like_superfamily"/>
</dbReference>
<keyword evidence="1 5" id="KW-0597">Phosphoprotein</keyword>
<dbReference type="InterPro" id="IPR036388">
    <property type="entry name" value="WH-like_DNA-bd_sf"/>
</dbReference>
<dbReference type="CDD" id="cd17535">
    <property type="entry name" value="REC_NarL-like"/>
    <property type="match status" value="1"/>
</dbReference>
<dbReference type="SMART" id="SM00421">
    <property type="entry name" value="HTH_LUXR"/>
    <property type="match status" value="1"/>
</dbReference>
<dbReference type="Gene3D" id="3.40.50.2300">
    <property type="match status" value="1"/>
</dbReference>
<dbReference type="RefSeq" id="WP_214153612.1">
    <property type="nucleotide sequence ID" value="NZ_JAHBAY010000001.1"/>
</dbReference>
<proteinExistence type="predicted"/>
<keyword evidence="3" id="KW-0238">DNA-binding</keyword>
<dbReference type="SUPFAM" id="SSF52172">
    <property type="entry name" value="CheY-like"/>
    <property type="match status" value="1"/>
</dbReference>
<dbReference type="InterPro" id="IPR058245">
    <property type="entry name" value="NreC/VraR/RcsB-like_REC"/>
</dbReference>
<dbReference type="PROSITE" id="PS50110">
    <property type="entry name" value="RESPONSE_REGULATORY"/>
    <property type="match status" value="1"/>
</dbReference>
<evidence type="ECO:0000259" key="6">
    <source>
        <dbReference type="PROSITE" id="PS50043"/>
    </source>
</evidence>
<comment type="caution">
    <text evidence="8">The sequence shown here is derived from an EMBL/GenBank/DDBJ whole genome shotgun (WGS) entry which is preliminary data.</text>
</comment>
<dbReference type="PANTHER" id="PTHR43214">
    <property type="entry name" value="TWO-COMPONENT RESPONSE REGULATOR"/>
    <property type="match status" value="1"/>
</dbReference>
<evidence type="ECO:0000313" key="8">
    <source>
        <dbReference type="EMBL" id="MBT0767569.1"/>
    </source>
</evidence>
<dbReference type="Gene3D" id="1.10.10.10">
    <property type="entry name" value="Winged helix-like DNA-binding domain superfamily/Winged helix DNA-binding domain"/>
    <property type="match status" value="1"/>
</dbReference>
<dbReference type="InterPro" id="IPR000792">
    <property type="entry name" value="Tscrpt_reg_LuxR_C"/>
</dbReference>
<name>A0ABS5T915_9ACTN</name>